<sequence length="439" mass="47991">MDINAIKGPGQWLVTPNYLRQGTQASKLPENFSTNPLHFLGHDTPGPSTQQTPGSWYEKAVPRQPAYIPPYGNFTFDGKSAPPISNQYQPFSVATTTKGVPPDPSTAGPSGTYGSNQQMYAEETVYIQDRLLDGSFGTMTPYKIFKGSIPPEALQTTATTAPVTGSATSNQQTAQMADQQSVAVGNRLLAMLGGSSLPPHPTREEVLEGQGQMNNLGQHAVGIGQALQVNANPTLTVDQIELRQLMSELQRDLGVKVPEPVVNQAQCFAIEEEDEFEDINAAEIVNMKGYKCSALKKPSTPQAYGEAIFEDMLKNGHVTYRKGQGQPKPADIEGKTYCMYHMSMTHGTNDCVVFRNVIQKMIDDEDIQIEEPTVVMIEPFPVNHVIGMIDMDPRANAYARQKVHIGCPDCDQIVDSIKEEVCRLGSMNGGHLHQRNAIP</sequence>
<proteinExistence type="predicted"/>
<reference evidence="1" key="1">
    <citation type="submission" date="2023-03" db="EMBL/GenBank/DDBJ databases">
        <authorList>
            <person name="Julca I."/>
        </authorList>
    </citation>
    <scope>NUCLEOTIDE SEQUENCE</scope>
</reference>
<dbReference type="AlphaFoldDB" id="A0AAV1E4D1"/>
<name>A0AAV1E4D1_OLDCO</name>
<evidence type="ECO:0000313" key="1">
    <source>
        <dbReference type="EMBL" id="CAI9115101.1"/>
    </source>
</evidence>
<evidence type="ECO:0000313" key="2">
    <source>
        <dbReference type="Proteomes" id="UP001161247"/>
    </source>
</evidence>
<keyword evidence="2" id="KW-1185">Reference proteome</keyword>
<protein>
    <submittedName>
        <fullName evidence="1">OLC1v1015935C1</fullName>
    </submittedName>
</protein>
<organism evidence="1 2">
    <name type="scientific">Oldenlandia corymbosa var. corymbosa</name>
    <dbReference type="NCBI Taxonomy" id="529605"/>
    <lineage>
        <taxon>Eukaryota</taxon>
        <taxon>Viridiplantae</taxon>
        <taxon>Streptophyta</taxon>
        <taxon>Embryophyta</taxon>
        <taxon>Tracheophyta</taxon>
        <taxon>Spermatophyta</taxon>
        <taxon>Magnoliopsida</taxon>
        <taxon>eudicotyledons</taxon>
        <taxon>Gunneridae</taxon>
        <taxon>Pentapetalae</taxon>
        <taxon>asterids</taxon>
        <taxon>lamiids</taxon>
        <taxon>Gentianales</taxon>
        <taxon>Rubiaceae</taxon>
        <taxon>Rubioideae</taxon>
        <taxon>Spermacoceae</taxon>
        <taxon>Hedyotis-Oldenlandia complex</taxon>
        <taxon>Oldenlandia</taxon>
    </lineage>
</organism>
<accession>A0AAV1E4D1</accession>
<dbReference type="EMBL" id="OX459125">
    <property type="protein sequence ID" value="CAI9115101.1"/>
    <property type="molecule type" value="Genomic_DNA"/>
</dbReference>
<gene>
    <name evidence="1" type="ORF">OLC1_LOCUS21687</name>
</gene>
<dbReference type="Proteomes" id="UP001161247">
    <property type="component" value="Chromosome 8"/>
</dbReference>